<name>A0A9D2LAT6_9MICO</name>
<feature type="binding site" evidence="5">
    <location>
        <position position="115"/>
    </location>
    <ligand>
        <name>substrate</name>
    </ligand>
</feature>
<dbReference type="PROSITE" id="PS00798">
    <property type="entry name" value="ALDOKETO_REDUCTASE_1"/>
    <property type="match status" value="1"/>
</dbReference>
<dbReference type="InterPro" id="IPR018170">
    <property type="entry name" value="Aldo/ket_reductase_CS"/>
</dbReference>
<evidence type="ECO:0000313" key="8">
    <source>
        <dbReference type="EMBL" id="HJB09212.1"/>
    </source>
</evidence>
<comment type="caution">
    <text evidence="8">The sequence shown here is derived from an EMBL/GenBank/DDBJ whole genome shotgun (WGS) entry which is preliminary data.</text>
</comment>
<dbReference type="Proteomes" id="UP000823823">
    <property type="component" value="Unassembled WGS sequence"/>
</dbReference>
<evidence type="ECO:0000256" key="5">
    <source>
        <dbReference type="PIRSR" id="PIRSR000097-2"/>
    </source>
</evidence>
<keyword evidence="2" id="KW-0521">NADP</keyword>
<reference evidence="8" key="1">
    <citation type="journal article" date="2021" name="PeerJ">
        <title>Extensive microbial diversity within the chicken gut microbiome revealed by metagenomics and culture.</title>
        <authorList>
            <person name="Gilroy R."/>
            <person name="Ravi A."/>
            <person name="Getino M."/>
            <person name="Pursley I."/>
            <person name="Horton D.L."/>
            <person name="Alikhan N.F."/>
            <person name="Baker D."/>
            <person name="Gharbi K."/>
            <person name="Hall N."/>
            <person name="Watson M."/>
            <person name="Adriaenssens E.M."/>
            <person name="Foster-Nyarko E."/>
            <person name="Jarju S."/>
            <person name="Secka A."/>
            <person name="Antonio M."/>
            <person name="Oren A."/>
            <person name="Chaudhuri R.R."/>
            <person name="La Ragione R."/>
            <person name="Hildebrand F."/>
            <person name="Pallen M.J."/>
        </authorList>
    </citation>
    <scope>NUCLEOTIDE SEQUENCE</scope>
    <source>
        <strain evidence="8">ChiHjej13B12-24818</strain>
    </source>
</reference>
<dbReference type="PIRSF" id="PIRSF000097">
    <property type="entry name" value="AKR"/>
    <property type="match status" value="1"/>
</dbReference>
<dbReference type="PRINTS" id="PR00069">
    <property type="entry name" value="ALDKETRDTASE"/>
</dbReference>
<dbReference type="Gene3D" id="3.20.20.100">
    <property type="entry name" value="NADP-dependent oxidoreductase domain"/>
    <property type="match status" value="1"/>
</dbReference>
<evidence type="ECO:0000256" key="3">
    <source>
        <dbReference type="ARBA" id="ARBA00023002"/>
    </source>
</evidence>
<dbReference type="FunFam" id="3.20.20.100:FF:000002">
    <property type="entry name" value="2,5-diketo-D-gluconic acid reductase A"/>
    <property type="match status" value="1"/>
</dbReference>
<evidence type="ECO:0000256" key="1">
    <source>
        <dbReference type="ARBA" id="ARBA00007905"/>
    </source>
</evidence>
<feature type="active site" description="Proton donor" evidence="4">
    <location>
        <position position="57"/>
    </location>
</feature>
<accession>A0A9D2LAT6</accession>
<evidence type="ECO:0000259" key="7">
    <source>
        <dbReference type="Pfam" id="PF00248"/>
    </source>
</evidence>
<sequence>MPLIPLRDGTAIPQLGYGTLDLQPDREHSDANAEITASVVAEALRAGYRHLDSAQSYGTERGVGRAIAESGIARDELYVTSKLANPHHRPDDVRRSFDQTLERLGLDHLDLFLIHWPLPTLYDGDFVSTWRAVAALVDDGRLRSAGVSNFLPEHLDRIVEETGLVPVVDQVESHPYFQNHETREACERLGIVVETHAPLGHNREPLSDPEIARIAAEHGRTPAQVIVRWHVQLGDVSIPKSASPERMRENLDVFDFTLSAQEMETIAALDRGADGRVGPHPATYEG</sequence>
<evidence type="ECO:0000313" key="9">
    <source>
        <dbReference type="Proteomes" id="UP000823823"/>
    </source>
</evidence>
<comment type="similarity">
    <text evidence="1">Belongs to the aldo/keto reductase family.</text>
</comment>
<feature type="site" description="Lowers pKa of active site Tyr" evidence="6">
    <location>
        <position position="82"/>
    </location>
</feature>
<dbReference type="PROSITE" id="PS00063">
    <property type="entry name" value="ALDOKETO_REDUCTASE_3"/>
    <property type="match status" value="1"/>
</dbReference>
<proteinExistence type="inferred from homology"/>
<organism evidence="8 9">
    <name type="scientific">Candidatus Brachybacterium merdavium</name>
    <dbReference type="NCBI Taxonomy" id="2838513"/>
    <lineage>
        <taxon>Bacteria</taxon>
        <taxon>Bacillati</taxon>
        <taxon>Actinomycetota</taxon>
        <taxon>Actinomycetes</taxon>
        <taxon>Micrococcales</taxon>
        <taxon>Dermabacteraceae</taxon>
        <taxon>Brachybacterium</taxon>
    </lineage>
</organism>
<dbReference type="InterPro" id="IPR020471">
    <property type="entry name" value="AKR"/>
</dbReference>
<evidence type="ECO:0000256" key="4">
    <source>
        <dbReference type="PIRSR" id="PIRSR000097-1"/>
    </source>
</evidence>
<dbReference type="Pfam" id="PF00248">
    <property type="entry name" value="Aldo_ket_red"/>
    <property type="match status" value="1"/>
</dbReference>
<dbReference type="EMBL" id="DWZH01000012">
    <property type="protein sequence ID" value="HJB09212.1"/>
    <property type="molecule type" value="Genomic_DNA"/>
</dbReference>
<dbReference type="CDD" id="cd19071">
    <property type="entry name" value="AKR_AKR1-5-like"/>
    <property type="match status" value="1"/>
</dbReference>
<dbReference type="SUPFAM" id="SSF51430">
    <property type="entry name" value="NAD(P)-linked oxidoreductase"/>
    <property type="match status" value="1"/>
</dbReference>
<dbReference type="PANTHER" id="PTHR43827">
    <property type="entry name" value="2,5-DIKETO-D-GLUCONIC ACID REDUCTASE"/>
    <property type="match status" value="1"/>
</dbReference>
<dbReference type="AlphaFoldDB" id="A0A9D2LAT6"/>
<protein>
    <submittedName>
        <fullName evidence="8">Aldo/keto reductase</fullName>
    </submittedName>
</protein>
<dbReference type="InterPro" id="IPR023210">
    <property type="entry name" value="NADP_OxRdtase_dom"/>
</dbReference>
<gene>
    <name evidence="8" type="ORF">H9786_01570</name>
</gene>
<evidence type="ECO:0000256" key="2">
    <source>
        <dbReference type="ARBA" id="ARBA00022857"/>
    </source>
</evidence>
<dbReference type="PANTHER" id="PTHR43827:SF3">
    <property type="entry name" value="NADP-DEPENDENT OXIDOREDUCTASE DOMAIN-CONTAINING PROTEIN"/>
    <property type="match status" value="1"/>
</dbReference>
<dbReference type="GO" id="GO:0016616">
    <property type="term" value="F:oxidoreductase activity, acting on the CH-OH group of donors, NAD or NADP as acceptor"/>
    <property type="evidence" value="ECO:0007669"/>
    <property type="project" value="UniProtKB-ARBA"/>
</dbReference>
<reference evidence="8" key="2">
    <citation type="submission" date="2021-04" db="EMBL/GenBank/DDBJ databases">
        <authorList>
            <person name="Gilroy R."/>
        </authorList>
    </citation>
    <scope>NUCLEOTIDE SEQUENCE</scope>
    <source>
        <strain evidence="8">ChiHjej13B12-24818</strain>
    </source>
</reference>
<evidence type="ECO:0000256" key="6">
    <source>
        <dbReference type="PIRSR" id="PIRSR000097-3"/>
    </source>
</evidence>
<keyword evidence="3" id="KW-0560">Oxidoreductase</keyword>
<dbReference type="InterPro" id="IPR036812">
    <property type="entry name" value="NAD(P)_OxRdtase_dom_sf"/>
</dbReference>
<feature type="domain" description="NADP-dependent oxidoreductase" evidence="7">
    <location>
        <begin position="15"/>
        <end position="270"/>
    </location>
</feature>